<evidence type="ECO:0000259" key="4">
    <source>
        <dbReference type="Pfam" id="PF13193"/>
    </source>
</evidence>
<proteinExistence type="inferred from homology"/>
<dbReference type="PANTHER" id="PTHR43201:SF5">
    <property type="entry name" value="MEDIUM-CHAIN ACYL-COA LIGASE ACSF2, MITOCHONDRIAL"/>
    <property type="match status" value="1"/>
</dbReference>
<dbReference type="SUPFAM" id="SSF56801">
    <property type="entry name" value="Acetyl-CoA synthetase-like"/>
    <property type="match status" value="1"/>
</dbReference>
<evidence type="ECO:0000256" key="2">
    <source>
        <dbReference type="ARBA" id="ARBA00022598"/>
    </source>
</evidence>
<dbReference type="InterPro" id="IPR042099">
    <property type="entry name" value="ANL_N_sf"/>
</dbReference>
<dbReference type="Pfam" id="PF13193">
    <property type="entry name" value="AMP-binding_C"/>
    <property type="match status" value="1"/>
</dbReference>
<comment type="similarity">
    <text evidence="1">Belongs to the ATP-dependent AMP-binding enzyme family.</text>
</comment>
<protein>
    <submittedName>
        <fullName evidence="5">Unannotated protein</fullName>
    </submittedName>
</protein>
<organism evidence="5">
    <name type="scientific">freshwater metagenome</name>
    <dbReference type="NCBI Taxonomy" id="449393"/>
    <lineage>
        <taxon>unclassified sequences</taxon>
        <taxon>metagenomes</taxon>
        <taxon>ecological metagenomes</taxon>
    </lineage>
</organism>
<keyword evidence="2" id="KW-0436">Ligase</keyword>
<gene>
    <name evidence="5" type="ORF">UFOPK2366_00513</name>
</gene>
<dbReference type="Gene3D" id="3.30.300.30">
    <property type="match status" value="1"/>
</dbReference>
<reference evidence="5" key="1">
    <citation type="submission" date="2020-05" db="EMBL/GenBank/DDBJ databases">
        <authorList>
            <person name="Chiriac C."/>
            <person name="Salcher M."/>
            <person name="Ghai R."/>
            <person name="Kavagutti S V."/>
        </authorList>
    </citation>
    <scope>NUCLEOTIDE SEQUENCE</scope>
</reference>
<evidence type="ECO:0000259" key="3">
    <source>
        <dbReference type="Pfam" id="PF00501"/>
    </source>
</evidence>
<dbReference type="PANTHER" id="PTHR43201">
    <property type="entry name" value="ACYL-COA SYNTHETASE"/>
    <property type="match status" value="1"/>
</dbReference>
<name>A0A6J6NIL7_9ZZZZ</name>
<evidence type="ECO:0000256" key="1">
    <source>
        <dbReference type="ARBA" id="ARBA00006432"/>
    </source>
</evidence>
<dbReference type="AlphaFoldDB" id="A0A6J6NIL7"/>
<dbReference type="PROSITE" id="PS00455">
    <property type="entry name" value="AMP_BINDING"/>
    <property type="match status" value="1"/>
</dbReference>
<dbReference type="InterPro" id="IPR045851">
    <property type="entry name" value="AMP-bd_C_sf"/>
</dbReference>
<evidence type="ECO:0000313" key="5">
    <source>
        <dbReference type="EMBL" id="CAB4686541.1"/>
    </source>
</evidence>
<dbReference type="GO" id="GO:0031956">
    <property type="term" value="F:medium-chain fatty acid-CoA ligase activity"/>
    <property type="evidence" value="ECO:0007669"/>
    <property type="project" value="TreeGrafter"/>
</dbReference>
<dbReference type="InterPro" id="IPR020845">
    <property type="entry name" value="AMP-binding_CS"/>
</dbReference>
<dbReference type="GO" id="GO:0006631">
    <property type="term" value="P:fatty acid metabolic process"/>
    <property type="evidence" value="ECO:0007669"/>
    <property type="project" value="TreeGrafter"/>
</dbReference>
<feature type="domain" description="AMP-dependent synthetase/ligase" evidence="3">
    <location>
        <begin position="8"/>
        <end position="358"/>
    </location>
</feature>
<accession>A0A6J6NIL7</accession>
<dbReference type="Pfam" id="PF00501">
    <property type="entry name" value="AMP-binding"/>
    <property type="match status" value="1"/>
</dbReference>
<dbReference type="Gene3D" id="3.40.50.12780">
    <property type="entry name" value="N-terminal domain of ligase-like"/>
    <property type="match status" value="1"/>
</dbReference>
<dbReference type="InterPro" id="IPR000873">
    <property type="entry name" value="AMP-dep_synth/lig_dom"/>
</dbReference>
<dbReference type="EMBL" id="CAEZXM010000072">
    <property type="protein sequence ID" value="CAB4686541.1"/>
    <property type="molecule type" value="Genomic_DNA"/>
</dbReference>
<dbReference type="InterPro" id="IPR025110">
    <property type="entry name" value="AMP-bd_C"/>
</dbReference>
<sequence length="513" mass="55275">MALVIVDKARERPNEVALCDSRFSLTWPDLNDALNRVANGLNALELGHQRRVAVFAENSVETLLAHLGGLLAGASTVPVNFHLNAAELEYILTDSHATVLFVGPENLERGIAAANAAGVSTIIGWRCEPHPNVIPWSEWMARSSAAEPSSNVRPLPNLMYTSGTTGQPKGVDLPPTMFAGGNSIEEHFVGLRANRFTKFATHLVVGPMYHTGPLNGFRILAVGTPVAVLNKFDPEAVLAAIERYKAETSLMVPTHFKRLLDLPPEVKARYDLSSMQLVAHTGAACPIDVKHRMIEWFGPIFLDAYGATEVGTTCSITSNEWLEHPGSVGRALPPFTALIVDDQGNPVPAGIEGNLYFEDATGRGVVYPNDPAKSAKAHLRPGVFTLGEIGYLDNEGYVYITDRSSDMIVSGGVNVYPAEAEQVLLTHPLVADVAVIGVPDADMGEAVRALVVPQDPANPPQADDLIALCRQELAGYKCPRSVEIVSTIGRNAMGKVNKRNLRAPYWEGSRTIG</sequence>
<feature type="domain" description="AMP-binding enzyme C-terminal" evidence="4">
    <location>
        <begin position="419"/>
        <end position="495"/>
    </location>
</feature>